<organism evidence="12 13">
    <name type="scientific">Allacma fusca</name>
    <dbReference type="NCBI Taxonomy" id="39272"/>
    <lineage>
        <taxon>Eukaryota</taxon>
        <taxon>Metazoa</taxon>
        <taxon>Ecdysozoa</taxon>
        <taxon>Arthropoda</taxon>
        <taxon>Hexapoda</taxon>
        <taxon>Collembola</taxon>
        <taxon>Symphypleona</taxon>
        <taxon>Sminthuridae</taxon>
        <taxon>Allacma</taxon>
    </lineage>
</organism>
<dbReference type="Pfam" id="PF01459">
    <property type="entry name" value="Porin_3"/>
    <property type="match status" value="1"/>
</dbReference>
<evidence type="ECO:0000256" key="8">
    <source>
        <dbReference type="ARBA" id="ARBA00023114"/>
    </source>
</evidence>
<accession>A0A8J2LND4</accession>
<dbReference type="PANTHER" id="PTHR11743:SF70">
    <property type="entry name" value="GH26960P-RELATED"/>
    <property type="match status" value="1"/>
</dbReference>
<dbReference type="GO" id="GO:0005741">
    <property type="term" value="C:mitochondrial outer membrane"/>
    <property type="evidence" value="ECO:0007669"/>
    <property type="project" value="UniProtKB-SubCell"/>
</dbReference>
<keyword evidence="5" id="KW-0812">Transmembrane</keyword>
<gene>
    <name evidence="12" type="ORF">AFUS01_LOCUS36353</name>
</gene>
<keyword evidence="4" id="KW-1134">Transmembrane beta strand</keyword>
<keyword evidence="13" id="KW-1185">Reference proteome</keyword>
<sequence>MASECDNSDRAMQPDARDAQPLKASRFGTAAAELGIAVVSTALARTSLLFLIDFRFSTGLKSKRFLSDGPTNIDCKSTTSNGLEINAGGNHKFDDGKVFAGLDTKYKVSDYGLTFTEKWTTDNILTTEVACLDKISPGLKLALETSFAPDSGRKTGKLKGTYKITNATVDAAVDGGDDSPVNVNGSLVLGYQGWLGGYQIAYDTNEGKVNKNNFAVGYCSGDFQLHTSIENGEVFSASLYQRVSNRLESGVQLAWTSGAEDSTKFGIGARYLLDPCTSIRAKVNNQSQLGFGFEQKIRDGITLTLSTFIDGKNFKAGGHQVGLALELEP</sequence>
<comment type="caution">
    <text evidence="12">The sequence shown here is derived from an EMBL/GenBank/DDBJ whole genome shotgun (WGS) entry which is preliminary data.</text>
</comment>
<comment type="subcellular location">
    <subcellularLocation>
        <location evidence="1">Mitochondrion outer membrane</location>
    </subcellularLocation>
</comment>
<evidence type="ECO:0000256" key="9">
    <source>
        <dbReference type="ARBA" id="ARBA00023128"/>
    </source>
</evidence>
<evidence type="ECO:0008006" key="14">
    <source>
        <dbReference type="Google" id="ProtNLM"/>
    </source>
</evidence>
<evidence type="ECO:0000256" key="4">
    <source>
        <dbReference type="ARBA" id="ARBA00022452"/>
    </source>
</evidence>
<dbReference type="GO" id="GO:0008308">
    <property type="term" value="F:voltage-gated monoatomic anion channel activity"/>
    <property type="evidence" value="ECO:0007669"/>
    <property type="project" value="InterPro"/>
</dbReference>
<keyword evidence="9" id="KW-0496">Mitochondrion</keyword>
<evidence type="ECO:0000313" key="12">
    <source>
        <dbReference type="EMBL" id="CAG7826294.1"/>
    </source>
</evidence>
<dbReference type="Proteomes" id="UP000708208">
    <property type="component" value="Unassembled WGS sequence"/>
</dbReference>
<dbReference type="CDD" id="cd07306">
    <property type="entry name" value="Porin3_VDAC"/>
    <property type="match status" value="1"/>
</dbReference>
<dbReference type="InterPro" id="IPR001925">
    <property type="entry name" value="Porin_Euk"/>
</dbReference>
<dbReference type="FunFam" id="2.40.160.10:FF:000012">
    <property type="entry name" value="Voltage-dependent anion-selective channel"/>
    <property type="match status" value="1"/>
</dbReference>
<keyword evidence="6" id="KW-1000">Mitochondrion outer membrane</keyword>
<evidence type="ECO:0000256" key="5">
    <source>
        <dbReference type="ARBA" id="ARBA00022692"/>
    </source>
</evidence>
<keyword evidence="10" id="KW-0472">Membrane</keyword>
<dbReference type="AlphaFoldDB" id="A0A8J2LND4"/>
<evidence type="ECO:0000256" key="3">
    <source>
        <dbReference type="ARBA" id="ARBA00022448"/>
    </source>
</evidence>
<dbReference type="EMBL" id="CAJVCH010539290">
    <property type="protein sequence ID" value="CAG7826294.1"/>
    <property type="molecule type" value="Genomic_DNA"/>
</dbReference>
<dbReference type="GO" id="GO:0046930">
    <property type="term" value="C:pore complex"/>
    <property type="evidence" value="ECO:0007669"/>
    <property type="project" value="UniProtKB-KW"/>
</dbReference>
<evidence type="ECO:0000256" key="1">
    <source>
        <dbReference type="ARBA" id="ARBA00004294"/>
    </source>
</evidence>
<dbReference type="OrthoDB" id="7827681at2759"/>
<keyword evidence="3" id="KW-0813">Transport</keyword>
<evidence type="ECO:0000313" key="13">
    <source>
        <dbReference type="Proteomes" id="UP000708208"/>
    </source>
</evidence>
<keyword evidence="8" id="KW-0626">Porin</keyword>
<dbReference type="InterPro" id="IPR027246">
    <property type="entry name" value="Porin_Euk/Tom40"/>
</dbReference>
<evidence type="ECO:0000256" key="7">
    <source>
        <dbReference type="ARBA" id="ARBA00023065"/>
    </source>
</evidence>
<reference evidence="12" key="1">
    <citation type="submission" date="2021-06" db="EMBL/GenBank/DDBJ databases">
        <authorList>
            <person name="Hodson N. C."/>
            <person name="Mongue J. A."/>
            <person name="Jaron S. K."/>
        </authorList>
    </citation>
    <scope>NUCLEOTIDE SEQUENCE</scope>
</reference>
<dbReference type="PANTHER" id="PTHR11743">
    <property type="entry name" value="VOLTAGE-DEPENDENT ANION-SELECTIVE CHANNEL"/>
    <property type="match status" value="1"/>
</dbReference>
<evidence type="ECO:0000256" key="6">
    <source>
        <dbReference type="ARBA" id="ARBA00022787"/>
    </source>
</evidence>
<dbReference type="GO" id="GO:0015288">
    <property type="term" value="F:porin activity"/>
    <property type="evidence" value="ECO:0007669"/>
    <property type="project" value="UniProtKB-KW"/>
</dbReference>
<evidence type="ECO:0000256" key="11">
    <source>
        <dbReference type="SAM" id="MobiDB-lite"/>
    </source>
</evidence>
<proteinExistence type="inferred from homology"/>
<name>A0A8J2LND4_9HEXA</name>
<protein>
    <recommendedName>
        <fullName evidence="14">Voltage-dependent anion-selective channel protein 3</fullName>
    </recommendedName>
</protein>
<feature type="region of interest" description="Disordered" evidence="11">
    <location>
        <begin position="1"/>
        <end position="20"/>
    </location>
</feature>
<comment type="similarity">
    <text evidence="2">Belongs to the eukaryotic mitochondrial porin family.</text>
</comment>
<evidence type="ECO:0000256" key="2">
    <source>
        <dbReference type="ARBA" id="ARBA00007780"/>
    </source>
</evidence>
<keyword evidence="7" id="KW-0406">Ion transport</keyword>
<evidence type="ECO:0000256" key="10">
    <source>
        <dbReference type="ARBA" id="ARBA00023136"/>
    </source>
</evidence>